<evidence type="ECO:0000313" key="2">
    <source>
        <dbReference type="EMBL" id="ABV56125.1"/>
    </source>
</evidence>
<dbReference type="Pfam" id="PF21658">
    <property type="entry name" value="LNYV_PP_C"/>
    <property type="match status" value="1"/>
</dbReference>
<dbReference type="RefSeq" id="YP_002308372.1">
    <property type="nucleotide sequence ID" value="NC_011532.1"/>
</dbReference>
<protein>
    <submittedName>
        <fullName evidence="2">P protein</fullName>
    </submittedName>
</protein>
<organism evidence="2 3">
    <name type="scientific">Lettuce yellow mottle virus</name>
    <dbReference type="NCBI Taxonomy" id="471285"/>
    <lineage>
        <taxon>Viruses</taxon>
        <taxon>Riboviria</taxon>
        <taxon>Orthornavirae</taxon>
        <taxon>Negarnaviricota</taxon>
        <taxon>Haploviricotina</taxon>
        <taxon>Monjiviricetes</taxon>
        <taxon>Mononegavirales</taxon>
        <taxon>Rhabdoviridae</taxon>
        <taxon>Betarhabdovirinae</taxon>
        <taxon>Alphacytorhabdovirus</taxon>
        <taxon>Alphacytorhabdovirus lactumaculante</taxon>
        <taxon>Cytorhabdovirus lactucamaculante</taxon>
    </lineage>
</organism>
<dbReference type="Gene3D" id="1.20.120.1590">
    <property type="match status" value="1"/>
</dbReference>
<sequence length="306" mass="33107">MDNENLDFESVDTSLLRSPNNFAANNDGTSSPDVMFDDTTIPDGVLVDNSHNKSNNKANSETVVQLLELAAATQGVMVSDIMTNTAIALAYKLGLDANSMEWFIAGVTYANNNMLMEKMVSAVKDLQVEVRNIQVASNSVKNSSDALASTMKSNKHDIVKELDKTRDSVLNALNSLAKKTEEVQSPTEVVTIGIAQGKKALKQLSESAIPPPQDINSELLTPTLTKVVSTKSPAETVHHEKEKLMLDLGFEVDEVAGCDPLVLDMIITDDMLQVAAGGLTEEIKEALQDQAIDNQMTIAQIVDIMK</sequence>
<dbReference type="CDD" id="cd20712">
    <property type="entry name" value="LNYV_P-protein-C_like"/>
    <property type="match status" value="1"/>
</dbReference>
<dbReference type="KEGG" id="vg:7042991"/>
<evidence type="ECO:0000313" key="3">
    <source>
        <dbReference type="Proteomes" id="UP000145747"/>
    </source>
</evidence>
<proteinExistence type="predicted"/>
<dbReference type="Proteomes" id="UP000145747">
    <property type="component" value="Segment"/>
</dbReference>
<evidence type="ECO:0000259" key="1">
    <source>
        <dbReference type="Pfam" id="PF21658"/>
    </source>
</evidence>
<name>B1NNZ1_9RHAB</name>
<accession>B1NNZ1</accession>
<feature type="domain" description="Phosphoprotein C-terminal" evidence="1">
    <location>
        <begin position="237"/>
        <end position="296"/>
    </location>
</feature>
<dbReference type="InterPro" id="IPR048486">
    <property type="entry name" value="PP_C_cytorhabdovirus"/>
</dbReference>
<keyword evidence="3" id="KW-1185">Reference proteome</keyword>
<reference evidence="2 3" key="1">
    <citation type="journal article" date="2008" name="Arch. Virol.">
        <title>Complete nucleotide sequence of a putative new cytorhabdovirus infecting lettuce.</title>
        <authorList>
            <person name="Heim F."/>
            <person name="Lot H."/>
            <person name="Delecolle B."/>
            <person name="Bassler A."/>
            <person name="Krczal G."/>
            <person name="Wetzel T."/>
        </authorList>
    </citation>
    <scope>NUCLEOTIDE SEQUENCE [LARGE SCALE GENOMIC DNA]</scope>
</reference>
<dbReference type="GeneID" id="7042991"/>
<dbReference type="EMBL" id="EF687738">
    <property type="protein sequence ID" value="ABV56125.1"/>
    <property type="molecule type" value="Viral_cRNA"/>
</dbReference>
<dbReference type="OrthoDB" id="31191at10239"/>